<dbReference type="EMBL" id="MPGH01000002">
    <property type="protein sequence ID" value="OLN97950.1"/>
    <property type="molecule type" value="Genomic_DNA"/>
</dbReference>
<comment type="caution">
    <text evidence="2">The sequence shown here is derived from an EMBL/GenBank/DDBJ whole genome shotgun (WGS) entry which is preliminary data.</text>
</comment>
<keyword evidence="3" id="KW-1185">Reference proteome</keyword>
<reference evidence="2 3" key="1">
    <citation type="submission" date="2016-11" db="EMBL/GenBank/DDBJ databases">
        <title>Draft Genome Assembly of Colletotrichum chlorophyti a pathogen of herbaceous plants.</title>
        <authorList>
            <person name="Gan P."/>
            <person name="Narusaka M."/>
            <person name="Tsushima A."/>
            <person name="Narusaka Y."/>
            <person name="Takano Y."/>
            <person name="Shirasu K."/>
        </authorList>
    </citation>
    <scope>NUCLEOTIDE SEQUENCE [LARGE SCALE GENOMIC DNA]</scope>
    <source>
        <strain evidence="2 3">NTL11</strain>
    </source>
</reference>
<gene>
    <name evidence="2" type="ORF">CCHL11_02565</name>
</gene>
<evidence type="ECO:0000256" key="1">
    <source>
        <dbReference type="SAM" id="MobiDB-lite"/>
    </source>
</evidence>
<feature type="compositionally biased region" description="Low complexity" evidence="1">
    <location>
        <begin position="382"/>
        <end position="403"/>
    </location>
</feature>
<feature type="region of interest" description="Disordered" evidence="1">
    <location>
        <begin position="1"/>
        <end position="208"/>
    </location>
</feature>
<feature type="compositionally biased region" description="Low complexity" evidence="1">
    <location>
        <begin position="357"/>
        <end position="371"/>
    </location>
</feature>
<feature type="compositionally biased region" description="Polar residues" evidence="1">
    <location>
        <begin position="98"/>
        <end position="114"/>
    </location>
</feature>
<feature type="compositionally biased region" description="Low complexity" evidence="1">
    <location>
        <begin position="176"/>
        <end position="191"/>
    </location>
</feature>
<protein>
    <submittedName>
        <fullName evidence="2">Uncharacterized protein</fullName>
    </submittedName>
</protein>
<feature type="compositionally biased region" description="Basic and acidic residues" evidence="1">
    <location>
        <begin position="54"/>
        <end position="76"/>
    </location>
</feature>
<proteinExistence type="predicted"/>
<feature type="region of interest" description="Disordered" evidence="1">
    <location>
        <begin position="343"/>
        <end position="410"/>
    </location>
</feature>
<name>A0A1Q8S962_9PEZI</name>
<dbReference type="AlphaFoldDB" id="A0A1Q8S962"/>
<organism evidence="2 3">
    <name type="scientific">Colletotrichum chlorophyti</name>
    <dbReference type="NCBI Taxonomy" id="708187"/>
    <lineage>
        <taxon>Eukaryota</taxon>
        <taxon>Fungi</taxon>
        <taxon>Dikarya</taxon>
        <taxon>Ascomycota</taxon>
        <taxon>Pezizomycotina</taxon>
        <taxon>Sordariomycetes</taxon>
        <taxon>Hypocreomycetidae</taxon>
        <taxon>Glomerellales</taxon>
        <taxon>Glomerellaceae</taxon>
        <taxon>Colletotrichum</taxon>
    </lineage>
</organism>
<sequence>MVRVGKPAAKAPVSKGKETSATPNKRFSSDFDPNETESAPSSGEETEEAEESDSEGKDETENKDESESEGEDKGEGEGEESEGGPVTPLPGRRFKTPDGNNKPKSNSGKINITKHSFRSEKAVQSIASTTVDTTFNTETDTGPSPFTDIYTPLHDSPIPINFKRRRRDSTPKMNRPRSSSSSSSSSGTSTPTRPPLKRRRTEPPKPKFATLAEAARRVKVLSAEYKFTKAEHLRVSEMYEHLMREENATPLILDAAVDATTDRLERALEEKEMADSGFIAREPEFFPGMIQQLEAAVAKAEADRDAWYAETREVFYLSTKLERDMPRIRKALIAAKTEEAAARERERGFQNPTPRNSQVLASSPGSSASLLNGMAGGDWRRATPTTFEGTATAGGTAASSGTTNWETPGDAYRFMFDPSTGSDMF</sequence>
<feature type="compositionally biased region" description="Low complexity" evidence="1">
    <location>
        <begin position="129"/>
        <end position="141"/>
    </location>
</feature>
<evidence type="ECO:0000313" key="3">
    <source>
        <dbReference type="Proteomes" id="UP000186583"/>
    </source>
</evidence>
<feature type="compositionally biased region" description="Acidic residues" evidence="1">
    <location>
        <begin position="44"/>
        <end position="53"/>
    </location>
</feature>
<dbReference type="Proteomes" id="UP000186583">
    <property type="component" value="Unassembled WGS sequence"/>
</dbReference>
<accession>A0A1Q8S962</accession>
<dbReference type="OrthoDB" id="4847024at2759"/>
<evidence type="ECO:0000313" key="2">
    <source>
        <dbReference type="EMBL" id="OLN97950.1"/>
    </source>
</evidence>